<evidence type="ECO:0000313" key="12">
    <source>
        <dbReference type="EMBL" id="TID29011.1"/>
    </source>
</evidence>
<evidence type="ECO:0000256" key="3">
    <source>
        <dbReference type="ARBA" id="ARBA00022448"/>
    </source>
</evidence>
<dbReference type="InterPro" id="IPR008386">
    <property type="entry name" value="ATP_synth_F0_esu_mt"/>
</dbReference>
<keyword evidence="10 11" id="KW-0066">ATP synthesis</keyword>
<evidence type="ECO:0000256" key="8">
    <source>
        <dbReference type="ARBA" id="ARBA00023128"/>
    </source>
</evidence>
<dbReference type="GO" id="GO:0005743">
    <property type="term" value="C:mitochondrial inner membrane"/>
    <property type="evidence" value="ECO:0007669"/>
    <property type="project" value="UniProtKB-SubCell"/>
</dbReference>
<comment type="caution">
    <text evidence="12">The sequence shown here is derived from an EMBL/GenBank/DDBJ whole genome shotgun (WGS) entry which is preliminary data.</text>
</comment>
<keyword evidence="7 11" id="KW-0406">Ion transport</keyword>
<evidence type="ECO:0000256" key="4">
    <source>
        <dbReference type="ARBA" id="ARBA00022547"/>
    </source>
</evidence>
<dbReference type="EMBL" id="SELW01000349">
    <property type="protein sequence ID" value="TID29011.1"/>
    <property type="molecule type" value="Genomic_DNA"/>
</dbReference>
<keyword evidence="8 11" id="KW-0496">Mitochondrion</keyword>
<dbReference type="GO" id="GO:0015078">
    <property type="term" value="F:proton transmembrane transporter activity"/>
    <property type="evidence" value="ECO:0007669"/>
    <property type="project" value="InterPro"/>
</dbReference>
<evidence type="ECO:0000256" key="7">
    <source>
        <dbReference type="ARBA" id="ARBA00023065"/>
    </source>
</evidence>
<gene>
    <name evidence="12" type="ORF">CANINC_002159</name>
</gene>
<comment type="function">
    <text evidence="11">Subunit e, of the mitochondrial membrane ATP synthase complex (F(1)F(0) ATP synthase or Complex V) that produces ATP from ADP in the presence of a proton gradient across the membrane which is generated by electron transport complexes of the respiratory chain. ATP synthase complex consist of a soluble F(1) head domain - the catalytic core - and a membrane F(1) domain - the membrane proton channel. These two domains are linked by a central stalk rotating inside the F(1) region and a stationary peripheral stalk. During catalysis, ATP synthesis in the catalytic domain of F(1) is coupled via a rotary mechanism of the central stalk subunits to proton translocation. In vivo, can only synthesize ATP although its ATP hydrolase activity can be activated artificially in vitro. Part of the complex F(0) domain.</text>
</comment>
<keyword evidence="6 11" id="KW-0999">Mitochondrion inner membrane</keyword>
<evidence type="ECO:0000256" key="10">
    <source>
        <dbReference type="ARBA" id="ARBA00023310"/>
    </source>
</evidence>
<dbReference type="GO" id="GO:0045259">
    <property type="term" value="C:proton-transporting ATP synthase complex"/>
    <property type="evidence" value="ECO:0007669"/>
    <property type="project" value="UniProtKB-UniRule"/>
</dbReference>
<dbReference type="Proteomes" id="UP000307173">
    <property type="component" value="Unassembled WGS sequence"/>
</dbReference>
<evidence type="ECO:0000313" key="13">
    <source>
        <dbReference type="Proteomes" id="UP000307173"/>
    </source>
</evidence>
<evidence type="ECO:0000256" key="5">
    <source>
        <dbReference type="ARBA" id="ARBA00022781"/>
    </source>
</evidence>
<dbReference type="STRING" id="52247.A0A4T0X1X3"/>
<accession>A0A4T0X1X3</accession>
<protein>
    <recommendedName>
        <fullName evidence="11">ATP synthase F(0) complex subunit e, mitochondrial</fullName>
    </recommendedName>
</protein>
<name>A0A4T0X1X3_9ASCO</name>
<comment type="similarity">
    <text evidence="2 11">Belongs to the ATPase e subunit family.</text>
</comment>
<comment type="subcellular location">
    <subcellularLocation>
        <location evidence="1 11">Mitochondrion inner membrane</location>
    </subcellularLocation>
</comment>
<dbReference type="GO" id="GO:0015986">
    <property type="term" value="P:proton motive force-driven ATP synthesis"/>
    <property type="evidence" value="ECO:0007669"/>
    <property type="project" value="InterPro"/>
</dbReference>
<dbReference type="AlphaFoldDB" id="A0A4T0X1X3"/>
<evidence type="ECO:0000256" key="9">
    <source>
        <dbReference type="ARBA" id="ARBA00023136"/>
    </source>
</evidence>
<keyword evidence="13" id="KW-1185">Reference proteome</keyword>
<evidence type="ECO:0000256" key="6">
    <source>
        <dbReference type="ARBA" id="ARBA00022792"/>
    </source>
</evidence>
<comment type="subunit">
    <text evidence="11">F-type ATPases have 2 components, CF(1) - the catalytic core - and CF(0) - the membrane proton channel. CF(1) and CF(0) have multiple subunits.</text>
</comment>
<keyword evidence="5 11" id="KW-0375">Hydrogen ion transport</keyword>
<evidence type="ECO:0000256" key="1">
    <source>
        <dbReference type="ARBA" id="ARBA00004273"/>
    </source>
</evidence>
<keyword evidence="4 11" id="KW-0138">CF(0)</keyword>
<keyword evidence="3 11" id="KW-0813">Transport</keyword>
<keyword evidence="9" id="KW-0472">Membrane</keyword>
<organism evidence="12 13">
    <name type="scientific">Pichia inconspicua</name>
    <dbReference type="NCBI Taxonomy" id="52247"/>
    <lineage>
        <taxon>Eukaryota</taxon>
        <taxon>Fungi</taxon>
        <taxon>Dikarya</taxon>
        <taxon>Ascomycota</taxon>
        <taxon>Saccharomycotina</taxon>
        <taxon>Pichiomycetes</taxon>
        <taxon>Pichiales</taxon>
        <taxon>Pichiaceae</taxon>
        <taxon>Pichia</taxon>
    </lineage>
</organism>
<dbReference type="OrthoDB" id="2125027at2759"/>
<proteinExistence type="inferred from homology"/>
<reference evidence="12 13" key="1">
    <citation type="journal article" date="2019" name="Front. Genet.">
        <title>Whole-Genome Sequencing of the Opportunistic Yeast Pathogen Candida inconspicua Uncovers Its Hybrid Origin.</title>
        <authorList>
            <person name="Mixao V."/>
            <person name="Hansen A.P."/>
            <person name="Saus E."/>
            <person name="Boekhout T."/>
            <person name="Lass-Florl C."/>
            <person name="Gabaldon T."/>
        </authorList>
    </citation>
    <scope>NUCLEOTIDE SEQUENCE [LARGE SCALE GENOMIC DNA]</scope>
    <source>
        <strain evidence="12 13">CBS 180</strain>
    </source>
</reference>
<evidence type="ECO:0000256" key="2">
    <source>
        <dbReference type="ARBA" id="ARBA00007333"/>
    </source>
</evidence>
<sequence length="88" mass="9927">MSTLNVFRYSALVAGILYGFTHDLTLKAEAAKKKEEVEYQKKVKLIAEAKAEYKKLHPVAQSSTKFDLEDPNLDFGKVVESYITSLDN</sequence>
<dbReference type="Pfam" id="PF05680">
    <property type="entry name" value="ATP-synt_E"/>
    <property type="match status" value="1"/>
</dbReference>
<evidence type="ECO:0000256" key="11">
    <source>
        <dbReference type="RuleBase" id="RU367005"/>
    </source>
</evidence>